<evidence type="ECO:0000313" key="4">
    <source>
        <dbReference type="Proteomes" id="UP000810207"/>
    </source>
</evidence>
<dbReference type="EMBL" id="JAGIKV010000012">
    <property type="protein sequence ID" value="MBP2246799.1"/>
    <property type="molecule type" value="Genomic_DNA"/>
</dbReference>
<keyword evidence="3" id="KW-0808">Transferase</keyword>
<dbReference type="Gene3D" id="3.90.1200.10">
    <property type="match status" value="1"/>
</dbReference>
<protein>
    <submittedName>
        <fullName evidence="3">Ser/Thr protein kinase RdoA (MazF antagonist)</fullName>
    </submittedName>
</protein>
<gene>
    <name evidence="3" type="ORF">J2Z28_003450</name>
</gene>
<dbReference type="Pfam" id="PF01636">
    <property type="entry name" value="APH"/>
    <property type="match status" value="1"/>
</dbReference>
<dbReference type="InterPro" id="IPR002575">
    <property type="entry name" value="Aminoglycoside_PTrfase"/>
</dbReference>
<dbReference type="SUPFAM" id="SSF56112">
    <property type="entry name" value="Protein kinase-like (PK-like)"/>
    <property type="match status" value="1"/>
</dbReference>
<evidence type="ECO:0000256" key="1">
    <source>
        <dbReference type="ARBA" id="ARBA00038240"/>
    </source>
</evidence>
<dbReference type="GO" id="GO:0016301">
    <property type="term" value="F:kinase activity"/>
    <property type="evidence" value="ECO:0007669"/>
    <property type="project" value="UniProtKB-KW"/>
</dbReference>
<dbReference type="PANTHER" id="PTHR21064:SF6">
    <property type="entry name" value="AMINOGLYCOSIDE PHOSPHOTRANSFERASE DOMAIN-CONTAINING PROTEIN"/>
    <property type="match status" value="1"/>
</dbReference>
<proteinExistence type="inferred from homology"/>
<evidence type="ECO:0000313" key="3">
    <source>
        <dbReference type="EMBL" id="MBP2246799.1"/>
    </source>
</evidence>
<keyword evidence="4" id="KW-1185">Reference proteome</keyword>
<dbReference type="PANTHER" id="PTHR21064">
    <property type="entry name" value="AMINOGLYCOSIDE PHOSPHOTRANSFERASE DOMAIN-CONTAINING PROTEIN-RELATED"/>
    <property type="match status" value="1"/>
</dbReference>
<dbReference type="Proteomes" id="UP000810207">
    <property type="component" value="Unassembled WGS sequence"/>
</dbReference>
<dbReference type="InterPro" id="IPR011009">
    <property type="entry name" value="Kinase-like_dom_sf"/>
</dbReference>
<dbReference type="InterPro" id="IPR050249">
    <property type="entry name" value="Pseudomonas-type_ThrB"/>
</dbReference>
<evidence type="ECO:0000259" key="2">
    <source>
        <dbReference type="Pfam" id="PF01636"/>
    </source>
</evidence>
<reference evidence="3 4" key="1">
    <citation type="submission" date="2021-03" db="EMBL/GenBank/DDBJ databases">
        <title>Genomic Encyclopedia of Type Strains, Phase IV (KMG-IV): sequencing the most valuable type-strain genomes for metagenomic binning, comparative biology and taxonomic classification.</title>
        <authorList>
            <person name="Goeker M."/>
        </authorList>
    </citation>
    <scope>NUCLEOTIDE SEQUENCE [LARGE SCALE GENOMIC DNA]</scope>
    <source>
        <strain evidence="3 4">DSM 21292</strain>
    </source>
</reference>
<organism evidence="3 4">
    <name type="scientific">Paenibacillus xylanexedens</name>
    <dbReference type="NCBI Taxonomy" id="528191"/>
    <lineage>
        <taxon>Bacteria</taxon>
        <taxon>Bacillati</taxon>
        <taxon>Bacillota</taxon>
        <taxon>Bacilli</taxon>
        <taxon>Bacillales</taxon>
        <taxon>Paenibacillaceae</taxon>
        <taxon>Paenibacillus</taxon>
    </lineage>
</organism>
<comment type="similarity">
    <text evidence="1">Belongs to the pseudomonas-type ThrB family.</text>
</comment>
<accession>A0ABS4RVP1</accession>
<sequence>MWTLQSGKPSKQCLLEEIIINFNEAVNISNTHVLTLVPELFHLEGYNIQLIPPHEGGRNVVYTCEQEGRESLILRVSFLPDRRREDYIAELEYVRYLFEHGASVSNLVSSKKGDLLEEVTYGEHTFFICMFVKATGKLLVENHYQYREGVPLSEYYYNSGKVLGRMHQLSKGYTPVHRRHHLIDNYSGEYIDNLVPESFPLLKEKMVELLNTLEGLDTNQETFGMIHFDYNDGNYSIDFDTGQITVYDFDNSCFGWYMYDLADLWTHGVGWIQFEPNADKRKQFMDDYFQTALAGYTSETKIEDSMLEKLPLFIQVTLLENILGQFEEMQRAGEEPEANEELLYLIKCLEEDIPYKGFFHEMYSTEAPFEYEGR</sequence>
<feature type="domain" description="Aminoglycoside phosphotransferase" evidence="2">
    <location>
        <begin position="52"/>
        <end position="281"/>
    </location>
</feature>
<keyword evidence="3" id="KW-0418">Kinase</keyword>
<name>A0ABS4RVP1_PAEXY</name>
<dbReference type="RefSeq" id="WP_244988344.1">
    <property type="nucleotide sequence ID" value="NZ_CBCSLC010000037.1"/>
</dbReference>
<comment type="caution">
    <text evidence="3">The sequence shown here is derived from an EMBL/GenBank/DDBJ whole genome shotgun (WGS) entry which is preliminary data.</text>
</comment>